<sequence>MSALDDGGEAEGLGHDPQLDVVAPVWPRLTVVEADRVLGMLASPQRATRIVFHSNRPTAAAALVETPSGRVFVKRYAPASIEVGQLEATHGFVDHLVSHGFPTPPFLRFADGTTAFRTAQGLYEVSAAAHGEDRYRQAHSWTPPRRPDEARSFGAACARLALASEGFDAPAPAPSAFQSRCGLFMADPIDRLTQWLDERPAVRAYLSETGKDLATDARMHADYSSRLGRWIPELGANWTHGDLHVSNAMWEGDEVREVIDFGLADRAFALYDLAVAIERNGICWLDIMNGHHDAYRTDVIDALIAGYEGVRPLHEAERAALPDLMAVVQSEAALNWITYQYGVLHDLDSCEWSYRVFFQAHTAWFGTRAGRGFTAWLRGRLGR</sequence>
<feature type="domain" description="Aminoglycoside phosphotransferase" evidence="2">
    <location>
        <begin position="63"/>
        <end position="313"/>
    </location>
</feature>
<dbReference type="GO" id="GO:0016301">
    <property type="term" value="F:kinase activity"/>
    <property type="evidence" value="ECO:0007669"/>
    <property type="project" value="UniProtKB-KW"/>
</dbReference>
<keyword evidence="3" id="KW-0808">Transferase</keyword>
<gene>
    <name evidence="3" type="ORF">FB473_001378</name>
</gene>
<reference evidence="3 4" key="1">
    <citation type="submission" date="2020-02" db="EMBL/GenBank/DDBJ databases">
        <title>Sequencing the genomes of 1000 actinobacteria strains.</title>
        <authorList>
            <person name="Klenk H.-P."/>
        </authorList>
    </citation>
    <scope>NUCLEOTIDE SEQUENCE [LARGE SCALE GENOMIC DNA]</scope>
    <source>
        <strain evidence="3 4">DSM 19609</strain>
    </source>
</reference>
<evidence type="ECO:0000313" key="4">
    <source>
        <dbReference type="Proteomes" id="UP000749311"/>
    </source>
</evidence>
<dbReference type="RefSeq" id="WP_167165886.1">
    <property type="nucleotide sequence ID" value="NZ_BAAAOO010000015.1"/>
</dbReference>
<dbReference type="Proteomes" id="UP000749311">
    <property type="component" value="Unassembled WGS sequence"/>
</dbReference>
<dbReference type="PANTHER" id="PTHR21064">
    <property type="entry name" value="AMINOGLYCOSIDE PHOSPHOTRANSFERASE DOMAIN-CONTAINING PROTEIN-RELATED"/>
    <property type="match status" value="1"/>
</dbReference>
<keyword evidence="4" id="KW-1185">Reference proteome</keyword>
<comment type="similarity">
    <text evidence="1">Belongs to the pseudomonas-type ThrB family.</text>
</comment>
<dbReference type="Gene3D" id="3.90.1200.10">
    <property type="match status" value="1"/>
</dbReference>
<dbReference type="EMBL" id="JAAMOZ010000001">
    <property type="protein sequence ID" value="NIH56733.1"/>
    <property type="molecule type" value="Genomic_DNA"/>
</dbReference>
<protein>
    <submittedName>
        <fullName evidence="3">Ser/Thr protein kinase RdoA (MazF antagonist)</fullName>
    </submittedName>
</protein>
<evidence type="ECO:0000256" key="1">
    <source>
        <dbReference type="ARBA" id="ARBA00038240"/>
    </source>
</evidence>
<dbReference type="InterPro" id="IPR011009">
    <property type="entry name" value="Kinase-like_dom_sf"/>
</dbReference>
<dbReference type="PANTHER" id="PTHR21064:SF6">
    <property type="entry name" value="AMINOGLYCOSIDE PHOSPHOTRANSFERASE DOMAIN-CONTAINING PROTEIN"/>
    <property type="match status" value="1"/>
</dbReference>
<name>A0ABX0SEA8_9ACTN</name>
<proteinExistence type="inferred from homology"/>
<comment type="caution">
    <text evidence="3">The sequence shown here is derived from an EMBL/GenBank/DDBJ whole genome shotgun (WGS) entry which is preliminary data.</text>
</comment>
<evidence type="ECO:0000313" key="3">
    <source>
        <dbReference type="EMBL" id="NIH56733.1"/>
    </source>
</evidence>
<evidence type="ECO:0000259" key="2">
    <source>
        <dbReference type="Pfam" id="PF01636"/>
    </source>
</evidence>
<keyword evidence="3" id="KW-0418">Kinase</keyword>
<dbReference type="SUPFAM" id="SSF56112">
    <property type="entry name" value="Protein kinase-like (PK-like)"/>
    <property type="match status" value="1"/>
</dbReference>
<accession>A0ABX0SEA8</accession>
<dbReference type="InterPro" id="IPR050249">
    <property type="entry name" value="Pseudomonas-type_ThrB"/>
</dbReference>
<dbReference type="InterPro" id="IPR002575">
    <property type="entry name" value="Aminoglycoside_PTrfase"/>
</dbReference>
<dbReference type="Pfam" id="PF01636">
    <property type="entry name" value="APH"/>
    <property type="match status" value="1"/>
</dbReference>
<organism evidence="3 4">
    <name type="scientific">Brooklawnia cerclae</name>
    <dbReference type="NCBI Taxonomy" id="349934"/>
    <lineage>
        <taxon>Bacteria</taxon>
        <taxon>Bacillati</taxon>
        <taxon>Actinomycetota</taxon>
        <taxon>Actinomycetes</taxon>
        <taxon>Propionibacteriales</taxon>
        <taxon>Propionibacteriaceae</taxon>
        <taxon>Brooklawnia</taxon>
    </lineage>
</organism>